<evidence type="ECO:0000256" key="2">
    <source>
        <dbReference type="ARBA" id="ARBA00013090"/>
    </source>
</evidence>
<dbReference type="InterPro" id="IPR033134">
    <property type="entry name" value="Asp/Glu_racemase_AS_2"/>
</dbReference>
<dbReference type="InterPro" id="IPR018187">
    <property type="entry name" value="Asp/Glu_racemase_AS_1"/>
</dbReference>
<keyword evidence="6 7" id="KW-0961">Cell wall biogenesis/degradation</keyword>
<feature type="active site" description="Proton donor/acceptor" evidence="7">
    <location>
        <position position="79"/>
    </location>
</feature>
<keyword evidence="5 7" id="KW-0413">Isomerase</keyword>
<feature type="binding site" evidence="7">
    <location>
        <begin position="48"/>
        <end position="49"/>
    </location>
    <ligand>
        <name>substrate</name>
    </ligand>
</feature>
<feature type="binding site" evidence="7">
    <location>
        <begin position="80"/>
        <end position="81"/>
    </location>
    <ligand>
        <name>substrate</name>
    </ligand>
</feature>
<keyword evidence="3 7" id="KW-0133">Cell shape</keyword>
<dbReference type="NCBIfam" id="TIGR00067">
    <property type="entry name" value="glut_race"/>
    <property type="match status" value="1"/>
</dbReference>
<dbReference type="PROSITE" id="PS00924">
    <property type="entry name" value="ASP_GLU_RACEMASE_2"/>
    <property type="match status" value="1"/>
</dbReference>
<sequence>MQPLPADPTGPVGVFDSGVGGLSVLRAIRAAMPCESLLYLADSYYAPYGQRSDAFIASRSAALADWLIGKGAKAIVVACNTATAQTIESLRGRLALPVIGVEPGVKPAMALSQTGRVGVLATAATLRSERFQTLLGRFAAGCRFVCAPGTGLVEAIEAGVTEGAAMDDLLAACLAPMREAGVDTIVLGCTHYPFIRDAIQAQVGDGVQLIDTGAAVAQQLARRLAQTRLAAPSGAAAPLRLVSTSDGATLGRIAGALLRLDSTVEHVDIPLTESTASVD</sequence>
<evidence type="ECO:0000256" key="6">
    <source>
        <dbReference type="ARBA" id="ARBA00023316"/>
    </source>
</evidence>
<dbReference type="GO" id="GO:0071555">
    <property type="term" value="P:cell wall organization"/>
    <property type="evidence" value="ECO:0007669"/>
    <property type="project" value="UniProtKB-KW"/>
</dbReference>
<evidence type="ECO:0000256" key="5">
    <source>
        <dbReference type="ARBA" id="ARBA00023235"/>
    </source>
</evidence>
<dbReference type="HAMAP" id="MF_00258">
    <property type="entry name" value="Glu_racemase"/>
    <property type="match status" value="1"/>
</dbReference>
<dbReference type="Pfam" id="PF01177">
    <property type="entry name" value="Asp_Glu_race"/>
    <property type="match status" value="1"/>
</dbReference>
<evidence type="ECO:0000256" key="3">
    <source>
        <dbReference type="ARBA" id="ARBA00022960"/>
    </source>
</evidence>
<dbReference type="PANTHER" id="PTHR21198:SF2">
    <property type="entry name" value="GLUTAMATE RACEMASE"/>
    <property type="match status" value="1"/>
</dbReference>
<dbReference type="InterPro" id="IPR004391">
    <property type="entry name" value="Glu_race"/>
</dbReference>
<dbReference type="InterPro" id="IPR001920">
    <property type="entry name" value="Asp/Glu_race"/>
</dbReference>
<dbReference type="GO" id="GO:0008881">
    <property type="term" value="F:glutamate racemase activity"/>
    <property type="evidence" value="ECO:0007669"/>
    <property type="project" value="UniProtKB-UniRule"/>
</dbReference>
<dbReference type="AlphaFoldDB" id="A0A1H2PQG2"/>
<feature type="binding site" evidence="7">
    <location>
        <begin position="16"/>
        <end position="17"/>
    </location>
    <ligand>
        <name>substrate</name>
    </ligand>
</feature>
<dbReference type="Proteomes" id="UP000243719">
    <property type="component" value="Unassembled WGS sequence"/>
</dbReference>
<dbReference type="PANTHER" id="PTHR21198">
    <property type="entry name" value="GLUTAMATE RACEMASE"/>
    <property type="match status" value="1"/>
</dbReference>
<feature type="active site" description="Proton donor/acceptor" evidence="7">
    <location>
        <position position="189"/>
    </location>
</feature>
<gene>
    <name evidence="7" type="primary">murI</name>
    <name evidence="8" type="ORF">SAMN05216551_1076</name>
</gene>
<protein>
    <recommendedName>
        <fullName evidence="2 7">Glutamate racemase</fullName>
        <ecNumber evidence="2 7">5.1.1.3</ecNumber>
    </recommendedName>
</protein>
<keyword evidence="9" id="KW-1185">Reference proteome</keyword>
<dbReference type="RefSeq" id="WP_211435346.1">
    <property type="nucleotide sequence ID" value="NZ_FNLO01000007.1"/>
</dbReference>
<dbReference type="FunFam" id="3.40.50.1860:FF:000001">
    <property type="entry name" value="Glutamate racemase"/>
    <property type="match status" value="1"/>
</dbReference>
<evidence type="ECO:0000256" key="4">
    <source>
        <dbReference type="ARBA" id="ARBA00022984"/>
    </source>
</evidence>
<dbReference type="EC" id="5.1.1.3" evidence="2 7"/>
<dbReference type="InterPro" id="IPR015942">
    <property type="entry name" value="Asp/Glu/hydantoin_racemase"/>
</dbReference>
<feature type="binding site" evidence="7">
    <location>
        <begin position="190"/>
        <end position="191"/>
    </location>
    <ligand>
        <name>substrate</name>
    </ligand>
</feature>
<dbReference type="EMBL" id="FNLO01000007">
    <property type="protein sequence ID" value="SDV49036.1"/>
    <property type="molecule type" value="Genomic_DNA"/>
</dbReference>
<name>A0A1H2PQG2_9BURK</name>
<evidence type="ECO:0000256" key="1">
    <source>
        <dbReference type="ARBA" id="ARBA00001602"/>
    </source>
</evidence>
<organism evidence="8 9">
    <name type="scientific">Chitinasiproducens palmae</name>
    <dbReference type="NCBI Taxonomy" id="1770053"/>
    <lineage>
        <taxon>Bacteria</taxon>
        <taxon>Pseudomonadati</taxon>
        <taxon>Pseudomonadota</taxon>
        <taxon>Betaproteobacteria</taxon>
        <taxon>Burkholderiales</taxon>
        <taxon>Burkholderiaceae</taxon>
        <taxon>Chitinasiproducens</taxon>
    </lineage>
</organism>
<dbReference type="Gene3D" id="3.40.50.1860">
    <property type="match status" value="2"/>
</dbReference>
<comment type="function">
    <text evidence="7">Provides the (R)-glutamate required for cell wall biosynthesis.</text>
</comment>
<keyword evidence="4 7" id="KW-0573">Peptidoglycan synthesis</keyword>
<dbReference type="SUPFAM" id="SSF53681">
    <property type="entry name" value="Aspartate/glutamate racemase"/>
    <property type="match status" value="2"/>
</dbReference>
<proteinExistence type="inferred from homology"/>
<comment type="catalytic activity">
    <reaction evidence="1 7">
        <text>L-glutamate = D-glutamate</text>
        <dbReference type="Rhea" id="RHEA:12813"/>
        <dbReference type="ChEBI" id="CHEBI:29985"/>
        <dbReference type="ChEBI" id="CHEBI:29986"/>
        <dbReference type="EC" id="5.1.1.3"/>
    </reaction>
</comment>
<evidence type="ECO:0000313" key="8">
    <source>
        <dbReference type="EMBL" id="SDV49036.1"/>
    </source>
</evidence>
<dbReference type="GO" id="GO:0008360">
    <property type="term" value="P:regulation of cell shape"/>
    <property type="evidence" value="ECO:0007669"/>
    <property type="project" value="UniProtKB-KW"/>
</dbReference>
<dbReference type="PROSITE" id="PS00923">
    <property type="entry name" value="ASP_GLU_RACEMASE_1"/>
    <property type="match status" value="1"/>
</dbReference>
<evidence type="ECO:0000313" key="9">
    <source>
        <dbReference type="Proteomes" id="UP000243719"/>
    </source>
</evidence>
<dbReference type="UniPathway" id="UPA00219"/>
<comment type="pathway">
    <text evidence="7">Cell wall biogenesis; peptidoglycan biosynthesis.</text>
</comment>
<reference evidence="9" key="1">
    <citation type="submission" date="2016-09" db="EMBL/GenBank/DDBJ databases">
        <authorList>
            <person name="Varghese N."/>
            <person name="Submissions S."/>
        </authorList>
    </citation>
    <scope>NUCLEOTIDE SEQUENCE [LARGE SCALE GENOMIC DNA]</scope>
    <source>
        <strain evidence="9">JS23</strain>
    </source>
</reference>
<dbReference type="GO" id="GO:0009252">
    <property type="term" value="P:peptidoglycan biosynthetic process"/>
    <property type="evidence" value="ECO:0007669"/>
    <property type="project" value="UniProtKB-UniRule"/>
</dbReference>
<accession>A0A1H2PQG2</accession>
<evidence type="ECO:0000256" key="7">
    <source>
        <dbReference type="HAMAP-Rule" id="MF_00258"/>
    </source>
</evidence>
<comment type="similarity">
    <text evidence="7">Belongs to the aspartate/glutamate racemases family.</text>
</comment>
<dbReference type="STRING" id="1770053.SAMN05216551_1076"/>